<name>A0A8S1X222_9CILI</name>
<proteinExistence type="predicted"/>
<accession>A0A8S1X222</accession>
<evidence type="ECO:0000313" key="1">
    <source>
        <dbReference type="EMBL" id="CAD8196224.1"/>
    </source>
</evidence>
<dbReference type="AlphaFoldDB" id="A0A8S1X222"/>
<dbReference type="EMBL" id="CAJJDO010000112">
    <property type="protein sequence ID" value="CAD8196224.1"/>
    <property type="molecule type" value="Genomic_DNA"/>
</dbReference>
<dbReference type="Proteomes" id="UP000689195">
    <property type="component" value="Unassembled WGS sequence"/>
</dbReference>
<protein>
    <submittedName>
        <fullName evidence="1">Uncharacterized protein</fullName>
    </submittedName>
</protein>
<reference evidence="1" key="1">
    <citation type="submission" date="2021-01" db="EMBL/GenBank/DDBJ databases">
        <authorList>
            <consortium name="Genoscope - CEA"/>
            <person name="William W."/>
        </authorList>
    </citation>
    <scope>NUCLEOTIDE SEQUENCE</scope>
</reference>
<keyword evidence="2" id="KW-1185">Reference proteome</keyword>
<organism evidence="1 2">
    <name type="scientific">Paramecium pentaurelia</name>
    <dbReference type="NCBI Taxonomy" id="43138"/>
    <lineage>
        <taxon>Eukaryota</taxon>
        <taxon>Sar</taxon>
        <taxon>Alveolata</taxon>
        <taxon>Ciliophora</taxon>
        <taxon>Intramacronucleata</taxon>
        <taxon>Oligohymenophorea</taxon>
        <taxon>Peniculida</taxon>
        <taxon>Parameciidae</taxon>
        <taxon>Paramecium</taxon>
    </lineage>
</organism>
<evidence type="ECO:0000313" key="2">
    <source>
        <dbReference type="Proteomes" id="UP000689195"/>
    </source>
</evidence>
<sequence length="113" mass="13754">MDGQFQLKQTDLSLILQSRIIIILLHQVKIRQKIMEGRDQDKQEFKSVVIIDEIYKIEVFNNALNYRYHLFHLQTMNLRIREKVRFVAKKQFIWLIGDLEVDRLCILIIRWNL</sequence>
<gene>
    <name evidence="1" type="ORF">PPENT_87.1.T1120014</name>
</gene>
<comment type="caution">
    <text evidence="1">The sequence shown here is derived from an EMBL/GenBank/DDBJ whole genome shotgun (WGS) entry which is preliminary data.</text>
</comment>